<evidence type="ECO:0000256" key="1">
    <source>
        <dbReference type="SAM" id="MobiDB-lite"/>
    </source>
</evidence>
<gene>
    <name evidence="2" type="ORF">MFLAVUS_006614</name>
</gene>
<feature type="compositionally biased region" description="Basic residues" evidence="1">
    <location>
        <begin position="79"/>
        <end position="88"/>
    </location>
</feature>
<organism evidence="2 3">
    <name type="scientific">Mucor flavus</name>
    <dbReference type="NCBI Taxonomy" id="439312"/>
    <lineage>
        <taxon>Eukaryota</taxon>
        <taxon>Fungi</taxon>
        <taxon>Fungi incertae sedis</taxon>
        <taxon>Mucoromycota</taxon>
        <taxon>Mucoromycotina</taxon>
        <taxon>Mucoromycetes</taxon>
        <taxon>Mucorales</taxon>
        <taxon>Mucorineae</taxon>
        <taxon>Mucoraceae</taxon>
        <taxon>Mucor</taxon>
    </lineage>
</organism>
<comment type="caution">
    <text evidence="2">The sequence shown here is derived from an EMBL/GenBank/DDBJ whole genome shotgun (WGS) entry which is preliminary data.</text>
</comment>
<proteinExistence type="predicted"/>
<sequence>MSFDNKSSDAYPVGEDSWNRSKESRAHPELHSSGHGTVDRPWSDGPHQTESSEPQPTEYTKKEDESNTDTKEHNFGGHTIKHPHLTRSVKRDLNNI</sequence>
<protein>
    <submittedName>
        <fullName evidence="2">Uncharacterized protein</fullName>
    </submittedName>
</protein>
<keyword evidence="3" id="KW-1185">Reference proteome</keyword>
<dbReference type="Proteomes" id="UP001473302">
    <property type="component" value="Unassembled WGS sequence"/>
</dbReference>
<feature type="region of interest" description="Disordered" evidence="1">
    <location>
        <begin position="1"/>
        <end position="96"/>
    </location>
</feature>
<feature type="compositionally biased region" description="Basic and acidic residues" evidence="1">
    <location>
        <begin position="59"/>
        <end position="75"/>
    </location>
</feature>
<feature type="compositionally biased region" description="Basic and acidic residues" evidence="1">
    <location>
        <begin position="17"/>
        <end position="42"/>
    </location>
</feature>
<reference evidence="2 3" key="1">
    <citation type="submission" date="2024-04" db="EMBL/GenBank/DDBJ databases">
        <title>genome sequences of Mucor flavus KT1a and Helicostylum pulchrum KT1b strains isolated from the surface of a dry-aged beef.</title>
        <authorList>
            <person name="Toyotome T."/>
            <person name="Hosono M."/>
            <person name="Torimaru M."/>
            <person name="Fukuda K."/>
            <person name="Mikami N."/>
        </authorList>
    </citation>
    <scope>NUCLEOTIDE SEQUENCE [LARGE SCALE GENOMIC DNA]</scope>
    <source>
        <strain evidence="2 3">KT1a</strain>
    </source>
</reference>
<dbReference type="EMBL" id="BAABUK010000015">
    <property type="protein sequence ID" value="GAA5813144.1"/>
    <property type="molecule type" value="Genomic_DNA"/>
</dbReference>
<evidence type="ECO:0000313" key="3">
    <source>
        <dbReference type="Proteomes" id="UP001473302"/>
    </source>
</evidence>
<accession>A0ABP9Z213</accession>
<feature type="compositionally biased region" description="Polar residues" evidence="1">
    <location>
        <begin position="46"/>
        <end position="58"/>
    </location>
</feature>
<evidence type="ECO:0000313" key="2">
    <source>
        <dbReference type="EMBL" id="GAA5813144.1"/>
    </source>
</evidence>
<name>A0ABP9Z213_9FUNG</name>